<name>A0A117MKW1_9ACTN</name>
<reference evidence="1 2" key="1">
    <citation type="submission" date="2015-10" db="EMBL/GenBank/DDBJ databases">
        <authorList>
            <person name="Gilbert D.G."/>
        </authorList>
    </citation>
    <scope>NUCLEOTIDE SEQUENCE [LARGE SCALE GENOMIC DNA]</scope>
    <source>
        <strain evidence="1 2">NRRL B-16712</strain>
    </source>
</reference>
<organism evidence="1 2">
    <name type="scientific">Actinoplanes awajinensis subsp. mycoplanecinus</name>
    <dbReference type="NCBI Taxonomy" id="135947"/>
    <lineage>
        <taxon>Bacteria</taxon>
        <taxon>Bacillati</taxon>
        <taxon>Actinomycetota</taxon>
        <taxon>Actinomycetes</taxon>
        <taxon>Micromonosporales</taxon>
        <taxon>Micromonosporaceae</taxon>
        <taxon>Actinoplanes</taxon>
    </lineage>
</organism>
<protein>
    <submittedName>
        <fullName evidence="1">Uncharacterized protein</fullName>
    </submittedName>
</protein>
<dbReference type="AlphaFoldDB" id="A0A117MKW1"/>
<dbReference type="Proteomes" id="UP000053244">
    <property type="component" value="Unassembled WGS sequence"/>
</dbReference>
<evidence type="ECO:0000313" key="2">
    <source>
        <dbReference type="Proteomes" id="UP000053244"/>
    </source>
</evidence>
<dbReference type="RefSeq" id="WP_067706738.1">
    <property type="nucleotide sequence ID" value="NZ_LLZH01000335.1"/>
</dbReference>
<accession>A0A117MKW1</accession>
<comment type="caution">
    <text evidence="1">The sequence shown here is derived from an EMBL/GenBank/DDBJ whole genome shotgun (WGS) entry which is preliminary data.</text>
</comment>
<proteinExistence type="predicted"/>
<gene>
    <name evidence="1" type="ORF">ADL15_47015</name>
</gene>
<sequence length="77" mass="8410">MTEAEDPWCGTAHRYPDVVAAGGASRGWQAAFDEPVAPEGITRGRQRSALVTRGDRSAALLLSAWQRQFRLSLRAGR</sequence>
<keyword evidence="2" id="KW-1185">Reference proteome</keyword>
<dbReference type="EMBL" id="LLZH01000335">
    <property type="protein sequence ID" value="KUL22972.1"/>
    <property type="molecule type" value="Genomic_DNA"/>
</dbReference>
<evidence type="ECO:0000313" key="1">
    <source>
        <dbReference type="EMBL" id="KUL22972.1"/>
    </source>
</evidence>
<dbReference type="OrthoDB" id="3378006at2"/>